<name>A0A7L7L582_9BACT</name>
<gene>
    <name evidence="1" type="ORF">HUW48_06720</name>
</gene>
<accession>A0A7L7L582</accession>
<dbReference type="Gene3D" id="2.40.160.20">
    <property type="match status" value="1"/>
</dbReference>
<dbReference type="KEGG" id="add:HUW48_06720"/>
<reference evidence="1 2" key="1">
    <citation type="submission" date="2020-08" db="EMBL/GenBank/DDBJ databases">
        <title>Adhaeribacter dokdonensis sp. nov., isolated from the rhizosphere of Elymus tsukushiensis, a plant native to the Dokdo Islands, Republic of Korea.</title>
        <authorList>
            <person name="Ghim S.Y."/>
        </authorList>
    </citation>
    <scope>NUCLEOTIDE SEQUENCE [LARGE SCALE GENOMIC DNA]</scope>
    <source>
        <strain evidence="1 2">KUDC8001</strain>
    </source>
</reference>
<dbReference type="InterPro" id="IPR011250">
    <property type="entry name" value="OMP/PagP_B-barrel"/>
</dbReference>
<dbReference type="AlphaFoldDB" id="A0A7L7L582"/>
<evidence type="ECO:0008006" key="3">
    <source>
        <dbReference type="Google" id="ProtNLM"/>
    </source>
</evidence>
<keyword evidence="2" id="KW-1185">Reference proteome</keyword>
<dbReference type="RefSeq" id="WP_182414947.1">
    <property type="nucleotide sequence ID" value="NZ_CP055153.1"/>
</dbReference>
<dbReference type="SUPFAM" id="SSF56925">
    <property type="entry name" value="OMPA-like"/>
    <property type="match status" value="1"/>
</dbReference>
<sequence length="163" mass="17769">MSQTYKGNWLVGGTGNLHLGTKNKGTLLMLSPRFGVFAANNLAFGAILPLSLYSYSGSTTSSFGLSPFVRGYFGSMPTQFFVEGRFGYQRYNYNSDTGDFNDYANTFTYGIGIGVTRFVTEQVGLELLVTYDESGNNDAILNTSNLTGINFNAGFQIYLPSAK</sequence>
<proteinExistence type="predicted"/>
<evidence type="ECO:0000313" key="2">
    <source>
        <dbReference type="Proteomes" id="UP000514509"/>
    </source>
</evidence>
<dbReference type="EMBL" id="CP055153">
    <property type="protein sequence ID" value="QMU27755.1"/>
    <property type="molecule type" value="Genomic_DNA"/>
</dbReference>
<evidence type="ECO:0000313" key="1">
    <source>
        <dbReference type="EMBL" id="QMU27755.1"/>
    </source>
</evidence>
<protein>
    <recommendedName>
        <fullName evidence="3">Outer membrane protein beta-barrel domain-containing protein</fullName>
    </recommendedName>
</protein>
<organism evidence="1 2">
    <name type="scientific">Adhaeribacter radiodurans</name>
    <dbReference type="NCBI Taxonomy" id="2745197"/>
    <lineage>
        <taxon>Bacteria</taxon>
        <taxon>Pseudomonadati</taxon>
        <taxon>Bacteroidota</taxon>
        <taxon>Cytophagia</taxon>
        <taxon>Cytophagales</taxon>
        <taxon>Hymenobacteraceae</taxon>
        <taxon>Adhaeribacter</taxon>
    </lineage>
</organism>
<dbReference type="Proteomes" id="UP000514509">
    <property type="component" value="Chromosome"/>
</dbReference>